<dbReference type="Pfam" id="PF13305">
    <property type="entry name" value="TetR_C_33"/>
    <property type="match status" value="1"/>
</dbReference>
<evidence type="ECO:0000256" key="2">
    <source>
        <dbReference type="ARBA" id="ARBA00023125"/>
    </source>
</evidence>
<dbReference type="RefSeq" id="WP_304562344.1">
    <property type="nucleotide sequence ID" value="NZ_JAUQSZ010000012.1"/>
</dbReference>
<accession>A0ABT9A394</accession>
<evidence type="ECO:0000259" key="5">
    <source>
        <dbReference type="PROSITE" id="PS50977"/>
    </source>
</evidence>
<feature type="domain" description="HTH tetR-type" evidence="5">
    <location>
        <begin position="8"/>
        <end position="67"/>
    </location>
</feature>
<dbReference type="SUPFAM" id="SSF46689">
    <property type="entry name" value="Homeodomain-like"/>
    <property type="match status" value="1"/>
</dbReference>
<evidence type="ECO:0000256" key="4">
    <source>
        <dbReference type="PROSITE-ProRule" id="PRU00335"/>
    </source>
</evidence>
<comment type="caution">
    <text evidence="6">The sequence shown here is derived from an EMBL/GenBank/DDBJ whole genome shotgun (WGS) entry which is preliminary data.</text>
</comment>
<proteinExistence type="predicted"/>
<evidence type="ECO:0000256" key="3">
    <source>
        <dbReference type="ARBA" id="ARBA00023163"/>
    </source>
</evidence>
<reference evidence="6" key="1">
    <citation type="submission" date="2023-07" db="EMBL/GenBank/DDBJ databases">
        <authorList>
            <person name="Kim M.K."/>
        </authorList>
    </citation>
    <scope>NUCLEOTIDE SEQUENCE</scope>
    <source>
        <strain evidence="6">CA1-15</strain>
    </source>
</reference>
<dbReference type="InterPro" id="IPR025996">
    <property type="entry name" value="MT1864/Rv1816-like_C"/>
</dbReference>
<evidence type="ECO:0000313" key="6">
    <source>
        <dbReference type="EMBL" id="MDO7843887.1"/>
    </source>
</evidence>
<name>A0ABT9A394_9SPHN</name>
<dbReference type="Proteomes" id="UP001176468">
    <property type="component" value="Unassembled WGS sequence"/>
</dbReference>
<dbReference type="EMBL" id="JAUQSZ010000012">
    <property type="protein sequence ID" value="MDO7843887.1"/>
    <property type="molecule type" value="Genomic_DNA"/>
</dbReference>
<dbReference type="SUPFAM" id="SSF48498">
    <property type="entry name" value="Tetracyclin repressor-like, C-terminal domain"/>
    <property type="match status" value="1"/>
</dbReference>
<keyword evidence="2 4" id="KW-0238">DNA-binding</keyword>
<gene>
    <name evidence="6" type="ORF">Q5H94_16255</name>
</gene>
<feature type="DNA-binding region" description="H-T-H motif" evidence="4">
    <location>
        <begin position="30"/>
        <end position="49"/>
    </location>
</feature>
<keyword evidence="3" id="KW-0804">Transcription</keyword>
<dbReference type="InterPro" id="IPR036271">
    <property type="entry name" value="Tet_transcr_reg_TetR-rel_C_sf"/>
</dbReference>
<protein>
    <submittedName>
        <fullName evidence="6">TetR/AcrR family transcriptional regulator</fullName>
    </submittedName>
</protein>
<dbReference type="InterPro" id="IPR009057">
    <property type="entry name" value="Homeodomain-like_sf"/>
</dbReference>
<organism evidence="6 7">
    <name type="scientific">Sphingomonas immobilis</name>
    <dbReference type="NCBI Taxonomy" id="3063997"/>
    <lineage>
        <taxon>Bacteria</taxon>
        <taxon>Pseudomonadati</taxon>
        <taxon>Pseudomonadota</taxon>
        <taxon>Alphaproteobacteria</taxon>
        <taxon>Sphingomonadales</taxon>
        <taxon>Sphingomonadaceae</taxon>
        <taxon>Sphingomonas</taxon>
    </lineage>
</organism>
<dbReference type="InterPro" id="IPR001647">
    <property type="entry name" value="HTH_TetR"/>
</dbReference>
<dbReference type="Pfam" id="PF00440">
    <property type="entry name" value="TetR_N"/>
    <property type="match status" value="1"/>
</dbReference>
<evidence type="ECO:0000313" key="7">
    <source>
        <dbReference type="Proteomes" id="UP001176468"/>
    </source>
</evidence>
<dbReference type="PROSITE" id="PS50977">
    <property type="entry name" value="HTH_TETR_2"/>
    <property type="match status" value="1"/>
</dbReference>
<keyword evidence="7" id="KW-1185">Reference proteome</keyword>
<dbReference type="Gene3D" id="1.10.357.10">
    <property type="entry name" value="Tetracycline Repressor, domain 2"/>
    <property type="match status" value="1"/>
</dbReference>
<keyword evidence="1" id="KW-0805">Transcription regulation</keyword>
<sequence>MAETYHHGGLRQALICATLEKLAAGEEPPSLREVARAAGVSAMAPYRHFADRAALLSAVADHGFTLLHQHLAAADASGEGGAAVIAQGRAYVDFALANPALFRLMFSGEKRGSIPTGETAYDVLSRRVIAIAPHASAPATLACWGLVHGLATLALDGRVAPLEGAAVDAALTLLVDGLVAGGSTAAPSRA</sequence>
<evidence type="ECO:0000256" key="1">
    <source>
        <dbReference type="ARBA" id="ARBA00023015"/>
    </source>
</evidence>